<feature type="signal peptide" evidence="8">
    <location>
        <begin position="1"/>
        <end position="21"/>
    </location>
</feature>
<evidence type="ECO:0000256" key="6">
    <source>
        <dbReference type="ARBA" id="ARBA00029467"/>
    </source>
</evidence>
<evidence type="ECO:0000256" key="5">
    <source>
        <dbReference type="ARBA" id="ARBA00023136"/>
    </source>
</evidence>
<protein>
    <submittedName>
        <fullName evidence="9">Uncharacterized protein</fullName>
    </submittedName>
</protein>
<feature type="transmembrane region" description="Helical" evidence="7">
    <location>
        <begin position="92"/>
        <end position="113"/>
    </location>
</feature>
<dbReference type="AlphaFoldDB" id="A0A7C8YXE0"/>
<evidence type="ECO:0000256" key="1">
    <source>
        <dbReference type="ARBA" id="ARBA00004127"/>
    </source>
</evidence>
<dbReference type="InterPro" id="IPR052222">
    <property type="entry name" value="DESIGUAL"/>
</dbReference>
<keyword evidence="3 8" id="KW-0732">Signal</keyword>
<keyword evidence="4 7" id="KW-1133">Transmembrane helix</keyword>
<feature type="transmembrane region" description="Helical" evidence="7">
    <location>
        <begin position="51"/>
        <end position="80"/>
    </location>
</feature>
<evidence type="ECO:0000256" key="4">
    <source>
        <dbReference type="ARBA" id="ARBA00022989"/>
    </source>
</evidence>
<proteinExistence type="inferred from homology"/>
<evidence type="ECO:0000256" key="8">
    <source>
        <dbReference type="SAM" id="SignalP"/>
    </source>
</evidence>
<evidence type="ECO:0000256" key="7">
    <source>
        <dbReference type="SAM" id="Phobius"/>
    </source>
</evidence>
<feature type="transmembrane region" description="Helical" evidence="7">
    <location>
        <begin position="133"/>
        <end position="152"/>
    </location>
</feature>
<dbReference type="InterPro" id="IPR009606">
    <property type="entry name" value="DEAL/Modifying_wall_lignin1/2"/>
</dbReference>
<reference evidence="9" key="2">
    <citation type="submission" date="2020-07" db="EMBL/GenBank/DDBJ databases">
        <authorList>
            <person name="Vera ALvarez R."/>
            <person name="Arias-Moreno D.M."/>
            <person name="Jimenez-Jacinto V."/>
            <person name="Jimenez-Bremont J.F."/>
            <person name="Swaminathan K."/>
            <person name="Moose S.P."/>
            <person name="Guerrero-Gonzalez M.L."/>
            <person name="Marino-Ramirez L."/>
            <person name="Landsman D."/>
            <person name="Rodriguez-Kessler M."/>
            <person name="Delgado-Sanchez P."/>
        </authorList>
    </citation>
    <scope>NUCLEOTIDE SEQUENCE</scope>
    <source>
        <tissue evidence="9">Cladode</tissue>
    </source>
</reference>
<dbReference type="PANTHER" id="PTHR31769">
    <property type="entry name" value="OS07G0462200 PROTEIN-RELATED"/>
    <property type="match status" value="1"/>
</dbReference>
<dbReference type="Pfam" id="PF06749">
    <property type="entry name" value="DUF1218"/>
    <property type="match status" value="1"/>
</dbReference>
<reference evidence="9" key="1">
    <citation type="journal article" date="2013" name="J. Plant Res.">
        <title>Effect of fungi and light on seed germination of three Opuntia species from semiarid lands of central Mexico.</title>
        <authorList>
            <person name="Delgado-Sanchez P."/>
            <person name="Jimenez-Bremont J.F."/>
            <person name="Guerrero-Gonzalez Mde L."/>
            <person name="Flores J."/>
        </authorList>
    </citation>
    <scope>NUCLEOTIDE SEQUENCE</scope>
    <source>
        <tissue evidence="9">Cladode</tissue>
    </source>
</reference>
<evidence type="ECO:0000256" key="2">
    <source>
        <dbReference type="ARBA" id="ARBA00022692"/>
    </source>
</evidence>
<comment type="subcellular location">
    <subcellularLocation>
        <location evidence="1">Endomembrane system</location>
        <topology evidence="1">Multi-pass membrane protein</topology>
    </subcellularLocation>
</comment>
<keyword evidence="5 7" id="KW-0472">Membrane</keyword>
<feature type="chain" id="PRO_5027589744" evidence="8">
    <location>
        <begin position="22"/>
        <end position="157"/>
    </location>
</feature>
<evidence type="ECO:0000256" key="3">
    <source>
        <dbReference type="ARBA" id="ARBA00022729"/>
    </source>
</evidence>
<comment type="similarity">
    <text evidence="6">Belongs to the DESIGUAL family.</text>
</comment>
<accession>A0A7C8YXE0</accession>
<sequence length="157" mass="16876">MPKIGALFVCILIVALDVAAGICGIEAEVSENKAKHLRLWIFECKDPSHQAFKLGLAAAGLLALAHIIANVLGGCMGLCFQQKAYFHRQFTTACLFLAWIIAAVGIFMLVIGIRANEKSRASCGFNHHHMLSIAGILCFVHAVFAIAFYVSATSGDI</sequence>
<keyword evidence="2 7" id="KW-0812">Transmembrane</keyword>
<name>A0A7C8YXE0_OPUST</name>
<evidence type="ECO:0000313" key="9">
    <source>
        <dbReference type="EMBL" id="MBA4629014.1"/>
    </source>
</evidence>
<dbReference type="GO" id="GO:0012505">
    <property type="term" value="C:endomembrane system"/>
    <property type="evidence" value="ECO:0007669"/>
    <property type="project" value="UniProtKB-SubCell"/>
</dbReference>
<dbReference type="EMBL" id="GISG01068027">
    <property type="protein sequence ID" value="MBA4629014.1"/>
    <property type="molecule type" value="Transcribed_RNA"/>
</dbReference>
<organism evidence="9">
    <name type="scientific">Opuntia streptacantha</name>
    <name type="common">Prickly pear cactus</name>
    <name type="synonym">Opuntia cardona</name>
    <dbReference type="NCBI Taxonomy" id="393608"/>
    <lineage>
        <taxon>Eukaryota</taxon>
        <taxon>Viridiplantae</taxon>
        <taxon>Streptophyta</taxon>
        <taxon>Embryophyta</taxon>
        <taxon>Tracheophyta</taxon>
        <taxon>Spermatophyta</taxon>
        <taxon>Magnoliopsida</taxon>
        <taxon>eudicotyledons</taxon>
        <taxon>Gunneridae</taxon>
        <taxon>Pentapetalae</taxon>
        <taxon>Caryophyllales</taxon>
        <taxon>Cactineae</taxon>
        <taxon>Cactaceae</taxon>
        <taxon>Opuntioideae</taxon>
        <taxon>Opuntia</taxon>
    </lineage>
</organism>